<dbReference type="InterPro" id="IPR029787">
    <property type="entry name" value="Nucleotide_cyclase"/>
</dbReference>
<dbReference type="SMART" id="SM00267">
    <property type="entry name" value="GGDEF"/>
    <property type="match status" value="1"/>
</dbReference>
<dbReference type="NCBIfam" id="TIGR00254">
    <property type="entry name" value="GGDEF"/>
    <property type="match status" value="1"/>
</dbReference>
<dbReference type="InterPro" id="IPR050469">
    <property type="entry name" value="Diguanylate_Cyclase"/>
</dbReference>
<evidence type="ECO:0000256" key="1">
    <source>
        <dbReference type="ARBA" id="ARBA00012528"/>
    </source>
</evidence>
<reference evidence="5 6" key="1">
    <citation type="journal article" date="2013" name="Genome Biol.">
        <title>Genomic analysis reveals key aspects of prokaryotic symbiosis in the phototrophic consortium "Chlorochromatium aggregatum".</title>
        <authorList>
            <person name="Liu Z."/>
            <person name="Muller J."/>
            <person name="Li T."/>
            <person name="Alvey R.M."/>
            <person name="Vogl K."/>
            <person name="Frigaard N.U."/>
            <person name="Rockwell N.C."/>
            <person name="Boyd E.S."/>
            <person name="Tomsho L.P."/>
            <person name="Schuster S.C."/>
            <person name="Henke P."/>
            <person name="Rohde M."/>
            <person name="Overmann J."/>
            <person name="Bryant D.A."/>
        </authorList>
    </citation>
    <scope>NUCLEOTIDE SEQUENCE [LARGE SCALE GENOMIC DNA]</scope>
    <source>
        <strain evidence="5">CR</strain>
    </source>
</reference>
<sequence length="367" mass="40457">MKCRTSWIDAYLKEHFGLTAEDYCYRSMFLLIIIQAILGAMFLLVGTLNVLLFGYFDAVIIALQLAVPGLYVLLFAYHHRTRNTVIVSLATIGIFAVVLIAYIWTFGNNNGSVFGAILIPPIAYFLLGGRRGTLVTVAVIVAALAALYWSPAPAIDPERSARMLVANFGLLVTFLIMIIAYYEHSRKSAHEALVRKNTELERLSVTDRLTSLYNRTHLDAVLAAELQRAVRTSGPFSLMILDIDHFKEINDTHGHPVGDAVLRGVARVMQQVARATDTVGRWGGEEFLILCPNTDLDGCAEFAERIRIEVGAEEYGPAGHRTVSIGVAAFRVGDSTESLLLRADGALYHAKNSGRNRVEREQPSASM</sequence>
<dbReference type="Gene3D" id="3.30.70.270">
    <property type="match status" value="1"/>
</dbReference>
<feature type="transmembrane region" description="Helical" evidence="3">
    <location>
        <begin position="84"/>
        <end position="104"/>
    </location>
</feature>
<evidence type="ECO:0000313" key="5">
    <source>
        <dbReference type="EMBL" id="AGX86754.1"/>
    </source>
</evidence>
<dbReference type="RefSeq" id="WP_022771575.1">
    <property type="nucleotide sequence ID" value="NC_022576.1"/>
</dbReference>
<feature type="domain" description="GGDEF" evidence="4">
    <location>
        <begin position="234"/>
        <end position="363"/>
    </location>
</feature>
<dbReference type="GO" id="GO:1902201">
    <property type="term" value="P:negative regulation of bacterial-type flagellum-dependent cell motility"/>
    <property type="evidence" value="ECO:0007669"/>
    <property type="project" value="TreeGrafter"/>
</dbReference>
<dbReference type="InterPro" id="IPR043128">
    <property type="entry name" value="Rev_trsase/Diguanyl_cyclase"/>
</dbReference>
<dbReference type="OrthoDB" id="9813903at2"/>
<evidence type="ECO:0000256" key="3">
    <source>
        <dbReference type="SAM" id="Phobius"/>
    </source>
</evidence>
<feature type="transmembrane region" description="Helical" evidence="3">
    <location>
        <begin position="28"/>
        <end position="52"/>
    </location>
</feature>
<dbReference type="FunFam" id="3.30.70.270:FF:000001">
    <property type="entry name" value="Diguanylate cyclase domain protein"/>
    <property type="match status" value="1"/>
</dbReference>
<evidence type="ECO:0000256" key="2">
    <source>
        <dbReference type="ARBA" id="ARBA00034247"/>
    </source>
</evidence>
<dbReference type="KEGG" id="cbx:Cenrod_0646"/>
<dbReference type="GO" id="GO:0043709">
    <property type="term" value="P:cell adhesion involved in single-species biofilm formation"/>
    <property type="evidence" value="ECO:0007669"/>
    <property type="project" value="TreeGrafter"/>
</dbReference>
<dbReference type="SUPFAM" id="SSF55073">
    <property type="entry name" value="Nucleotide cyclase"/>
    <property type="match status" value="1"/>
</dbReference>
<dbReference type="PANTHER" id="PTHR45138">
    <property type="entry name" value="REGULATORY COMPONENTS OF SENSORY TRANSDUCTION SYSTEM"/>
    <property type="match status" value="1"/>
</dbReference>
<dbReference type="InterPro" id="IPR000160">
    <property type="entry name" value="GGDEF_dom"/>
</dbReference>
<dbReference type="STRING" id="946483.Cenrod_0646"/>
<dbReference type="InterPro" id="IPR048435">
    <property type="entry name" value="MASE6"/>
</dbReference>
<comment type="catalytic activity">
    <reaction evidence="2">
        <text>2 GTP = 3',3'-c-di-GMP + 2 diphosphate</text>
        <dbReference type="Rhea" id="RHEA:24898"/>
        <dbReference type="ChEBI" id="CHEBI:33019"/>
        <dbReference type="ChEBI" id="CHEBI:37565"/>
        <dbReference type="ChEBI" id="CHEBI:58805"/>
        <dbReference type="EC" id="2.7.7.65"/>
    </reaction>
</comment>
<accession>U5N979</accession>
<dbReference type="HOGENOM" id="CLU_000445_11_1_4"/>
<keyword evidence="3" id="KW-0472">Membrane</keyword>
<keyword evidence="6" id="KW-1185">Reference proteome</keyword>
<keyword evidence="3" id="KW-0812">Transmembrane</keyword>
<feature type="transmembrane region" description="Helical" evidence="3">
    <location>
        <begin position="58"/>
        <end position="77"/>
    </location>
</feature>
<dbReference type="GO" id="GO:0005886">
    <property type="term" value="C:plasma membrane"/>
    <property type="evidence" value="ECO:0007669"/>
    <property type="project" value="TreeGrafter"/>
</dbReference>
<gene>
    <name evidence="5" type="ORF">Cenrod_0646</name>
</gene>
<feature type="transmembrane region" description="Helical" evidence="3">
    <location>
        <begin position="163"/>
        <end position="182"/>
    </location>
</feature>
<protein>
    <recommendedName>
        <fullName evidence="1">diguanylate cyclase</fullName>
        <ecNumber evidence="1">2.7.7.65</ecNumber>
    </recommendedName>
</protein>
<dbReference type="PROSITE" id="PS50887">
    <property type="entry name" value="GGDEF"/>
    <property type="match status" value="1"/>
</dbReference>
<evidence type="ECO:0000259" key="4">
    <source>
        <dbReference type="PROSITE" id="PS50887"/>
    </source>
</evidence>
<dbReference type="EMBL" id="CP004885">
    <property type="protein sequence ID" value="AGX86754.1"/>
    <property type="molecule type" value="Genomic_DNA"/>
</dbReference>
<dbReference type="eggNOG" id="COG3706">
    <property type="taxonomic scope" value="Bacteria"/>
</dbReference>
<dbReference type="CDD" id="cd01949">
    <property type="entry name" value="GGDEF"/>
    <property type="match status" value="1"/>
</dbReference>
<keyword evidence="3" id="KW-1133">Transmembrane helix</keyword>
<dbReference type="PANTHER" id="PTHR45138:SF9">
    <property type="entry name" value="DIGUANYLATE CYCLASE DGCM-RELATED"/>
    <property type="match status" value="1"/>
</dbReference>
<evidence type="ECO:0000313" key="6">
    <source>
        <dbReference type="Proteomes" id="UP000017184"/>
    </source>
</evidence>
<feature type="transmembrane region" description="Helical" evidence="3">
    <location>
        <begin position="110"/>
        <end position="127"/>
    </location>
</feature>
<dbReference type="GO" id="GO:0052621">
    <property type="term" value="F:diguanylate cyclase activity"/>
    <property type="evidence" value="ECO:0007669"/>
    <property type="project" value="UniProtKB-EC"/>
</dbReference>
<organism evidence="5 6">
    <name type="scientific">Candidatus Symbiobacter mobilis CR</name>
    <dbReference type="NCBI Taxonomy" id="946483"/>
    <lineage>
        <taxon>Bacteria</taxon>
        <taxon>Pseudomonadati</taxon>
        <taxon>Pseudomonadota</taxon>
        <taxon>Betaproteobacteria</taxon>
        <taxon>Burkholderiales</taxon>
        <taxon>Comamonadaceae</taxon>
    </lineage>
</organism>
<feature type="transmembrane region" description="Helical" evidence="3">
    <location>
        <begin position="134"/>
        <end position="151"/>
    </location>
</feature>
<dbReference type="EC" id="2.7.7.65" evidence="1"/>
<proteinExistence type="predicted"/>
<dbReference type="Proteomes" id="UP000017184">
    <property type="component" value="Chromosome"/>
</dbReference>
<dbReference type="AlphaFoldDB" id="U5N979"/>
<name>U5N979_9BURK</name>
<dbReference type="Pfam" id="PF00990">
    <property type="entry name" value="GGDEF"/>
    <property type="match status" value="1"/>
</dbReference>
<dbReference type="Pfam" id="PF20966">
    <property type="entry name" value="MASE6"/>
    <property type="match status" value="1"/>
</dbReference>